<dbReference type="OrthoDB" id="7308181at2"/>
<dbReference type="SUPFAM" id="SSF52200">
    <property type="entry name" value="Toll/Interleukin receptor TIR domain"/>
    <property type="match status" value="1"/>
</dbReference>
<sequence length="679" mass="75534">MAERRYKAFISYSHRDKRVANWLHHALETYRLPNGGGESKDRYGLRPIFKDRDELPAADNLGEAIEQAIRASDALIVLCSPSAAQSPWIAREIDLYKRLNGDRGIFPVIVDGEPPENFPPPLLVHYENGEPTEAQSEPIAADLRPEGDGRKLAKLKLIAGLANLDLDSLVQRDAARRQKKLAIVAAASLVGMVGTSGLALYAVDQRNEARDQRAEADGLIEYMLTDLRKQLEPVGRLEVLDGVGKRAMDYYARQKLADLSDDELGRRSRATMLVAEVAMARGDNQSALPAFRQAARTTQAILDRNPNDPQAMFNHGQSLFWVGYIAWQHGDLDAARQGMEGYSEISRRLAAKDRSNFDWQMEESYSYTNLAQLNHDEGNYAKALAFAKKGAAINDQVSEAEGRDDARQLELADALSFVHSLQRRVKDVESSRGTVERELAIYADVLARDPQNQVARRSMGNARSRHAAVLSTLGRHEESLSEYDNAISLLEEVHENEPDDTETADFLVIALRGKASELWRGSQGPKATEAFDKADRLLAATQRKNPEERTRNLVWRAEMDLIRFLTDRSLVPASDRLATARMWQARLQSERDTDQTALVLSHFVAAQALSDLNGATERTKEFRQLLAGIPADPANMRSDNAIALAALAAKLSGRTQIAKNYGSFLDERGLDPALDDRLN</sequence>
<evidence type="ECO:0000313" key="5">
    <source>
        <dbReference type="Proteomes" id="UP000432727"/>
    </source>
</evidence>
<evidence type="ECO:0000256" key="1">
    <source>
        <dbReference type="PROSITE-ProRule" id="PRU00339"/>
    </source>
</evidence>
<reference evidence="4 5" key="1">
    <citation type="submission" date="2019-12" db="EMBL/GenBank/DDBJ databases">
        <title>Genomic-based taxomic classification of the family Erythrobacteraceae.</title>
        <authorList>
            <person name="Xu L."/>
        </authorList>
    </citation>
    <scope>NUCLEOTIDE SEQUENCE [LARGE SCALE GENOMIC DNA]</scope>
    <source>
        <strain evidence="4 5">JCM 12189</strain>
    </source>
</reference>
<feature type="transmembrane region" description="Helical" evidence="2">
    <location>
        <begin position="181"/>
        <end position="203"/>
    </location>
</feature>
<evidence type="ECO:0000259" key="3">
    <source>
        <dbReference type="PROSITE" id="PS50104"/>
    </source>
</evidence>
<dbReference type="SMART" id="SM00255">
    <property type="entry name" value="TIR"/>
    <property type="match status" value="1"/>
</dbReference>
<dbReference type="RefSeq" id="WP_160595776.1">
    <property type="nucleotide sequence ID" value="NZ_WTYI01000001.1"/>
</dbReference>
<feature type="domain" description="TIR" evidence="3">
    <location>
        <begin position="4"/>
        <end position="147"/>
    </location>
</feature>
<gene>
    <name evidence="4" type="ORF">GRI34_09865</name>
</gene>
<dbReference type="GO" id="GO:0007165">
    <property type="term" value="P:signal transduction"/>
    <property type="evidence" value="ECO:0007669"/>
    <property type="project" value="InterPro"/>
</dbReference>
<protein>
    <submittedName>
        <fullName evidence="4">TIR domain-containing protein</fullName>
    </submittedName>
</protein>
<accession>A0A6I4TN61</accession>
<dbReference type="Pfam" id="PF13676">
    <property type="entry name" value="TIR_2"/>
    <property type="match status" value="1"/>
</dbReference>
<evidence type="ECO:0000313" key="4">
    <source>
        <dbReference type="EMBL" id="MXO96719.1"/>
    </source>
</evidence>
<dbReference type="Gene3D" id="1.25.40.10">
    <property type="entry name" value="Tetratricopeptide repeat domain"/>
    <property type="match status" value="2"/>
</dbReference>
<dbReference type="Gene3D" id="3.40.50.10140">
    <property type="entry name" value="Toll/interleukin-1 receptor homology (TIR) domain"/>
    <property type="match status" value="1"/>
</dbReference>
<dbReference type="SMART" id="SM00028">
    <property type="entry name" value="TPR"/>
    <property type="match status" value="2"/>
</dbReference>
<dbReference type="InterPro" id="IPR035897">
    <property type="entry name" value="Toll_tir_struct_dom_sf"/>
</dbReference>
<keyword evidence="2" id="KW-1133">Transmembrane helix</keyword>
<dbReference type="AlphaFoldDB" id="A0A6I4TN61"/>
<organism evidence="4 5">
    <name type="scientific">Qipengyuania aquimaris</name>
    <dbReference type="NCBI Taxonomy" id="255984"/>
    <lineage>
        <taxon>Bacteria</taxon>
        <taxon>Pseudomonadati</taxon>
        <taxon>Pseudomonadota</taxon>
        <taxon>Alphaproteobacteria</taxon>
        <taxon>Sphingomonadales</taxon>
        <taxon>Erythrobacteraceae</taxon>
        <taxon>Qipengyuania</taxon>
    </lineage>
</organism>
<dbReference type="Proteomes" id="UP000432727">
    <property type="component" value="Unassembled WGS sequence"/>
</dbReference>
<dbReference type="EMBL" id="WTYI01000001">
    <property type="protein sequence ID" value="MXO96719.1"/>
    <property type="molecule type" value="Genomic_DNA"/>
</dbReference>
<comment type="caution">
    <text evidence="4">The sequence shown here is derived from an EMBL/GenBank/DDBJ whole genome shotgun (WGS) entry which is preliminary data.</text>
</comment>
<dbReference type="PROSITE" id="PS50005">
    <property type="entry name" value="TPR"/>
    <property type="match status" value="1"/>
</dbReference>
<dbReference type="InterPro" id="IPR000157">
    <property type="entry name" value="TIR_dom"/>
</dbReference>
<dbReference type="InterPro" id="IPR011990">
    <property type="entry name" value="TPR-like_helical_dom_sf"/>
</dbReference>
<name>A0A6I4TN61_9SPHN</name>
<feature type="repeat" description="TPR" evidence="1">
    <location>
        <begin position="467"/>
        <end position="500"/>
    </location>
</feature>
<dbReference type="SUPFAM" id="SSF48452">
    <property type="entry name" value="TPR-like"/>
    <property type="match status" value="1"/>
</dbReference>
<keyword evidence="5" id="KW-1185">Reference proteome</keyword>
<evidence type="ECO:0000256" key="2">
    <source>
        <dbReference type="SAM" id="Phobius"/>
    </source>
</evidence>
<dbReference type="PROSITE" id="PS50104">
    <property type="entry name" value="TIR"/>
    <property type="match status" value="1"/>
</dbReference>
<keyword evidence="2" id="KW-0472">Membrane</keyword>
<dbReference type="InterPro" id="IPR019734">
    <property type="entry name" value="TPR_rpt"/>
</dbReference>
<proteinExistence type="predicted"/>
<keyword evidence="1" id="KW-0802">TPR repeat</keyword>
<keyword evidence="2" id="KW-0812">Transmembrane</keyword>